<evidence type="ECO:0000313" key="1">
    <source>
        <dbReference type="EMBL" id="SCW08577.1"/>
    </source>
</evidence>
<dbReference type="AlphaFoldDB" id="A0AB74EPM2"/>
<dbReference type="EMBL" id="FMTB01000003">
    <property type="protein sequence ID" value="SCW08577.1"/>
    <property type="molecule type" value="Genomic_DNA"/>
</dbReference>
<evidence type="ECO:0000313" key="2">
    <source>
        <dbReference type="Proteomes" id="UP000182484"/>
    </source>
</evidence>
<organism evidence="1 2">
    <name type="scientific">Neisseria gonorrhoeae</name>
    <dbReference type="NCBI Taxonomy" id="485"/>
    <lineage>
        <taxon>Bacteria</taxon>
        <taxon>Pseudomonadati</taxon>
        <taxon>Pseudomonadota</taxon>
        <taxon>Betaproteobacteria</taxon>
        <taxon>Neisseriales</taxon>
        <taxon>Neisseriaceae</taxon>
        <taxon>Neisseria</taxon>
    </lineage>
</organism>
<sequence>MENAATNKITSLKSFLDFVFNLHSYDWQHFSYQSSFLYIVI</sequence>
<proteinExistence type="predicted"/>
<dbReference type="Proteomes" id="UP000182484">
    <property type="component" value="Unassembled WGS sequence"/>
</dbReference>
<comment type="caution">
    <text evidence="1">The sequence shown here is derived from an EMBL/GenBank/DDBJ whole genome shotgun (WGS) entry which is preliminary data.</text>
</comment>
<protein>
    <submittedName>
        <fullName evidence="1">Uncharacterized protein</fullName>
    </submittedName>
</protein>
<reference evidence="1 2" key="1">
    <citation type="submission" date="2016-09" db="EMBL/GenBank/DDBJ databases">
        <authorList>
            <person name="Kumanski S."/>
            <person name="Beatrice B."/>
        </authorList>
    </citation>
    <scope>NUCLEOTIDE SEQUENCE [LARGE SCALE GENOMIC DNA]</scope>
    <source>
        <strain evidence="1">Mankind</strain>
    </source>
</reference>
<name>A0AB74EPM2_NEIGO</name>
<accession>A0AB74EPM2</accession>
<gene>
    <name evidence="1" type="ORF">ESCNG_110037</name>
</gene>